<accession>A0A437PWZ3</accession>
<dbReference type="SUPFAM" id="SSF55821">
    <property type="entry name" value="YrdC/RibB"/>
    <property type="match status" value="1"/>
</dbReference>
<organism evidence="2 3">
    <name type="scientific">Sandaracinomonas limnophila</name>
    <dbReference type="NCBI Taxonomy" id="1862386"/>
    <lineage>
        <taxon>Bacteria</taxon>
        <taxon>Pseudomonadati</taxon>
        <taxon>Bacteroidota</taxon>
        <taxon>Cytophagia</taxon>
        <taxon>Cytophagales</taxon>
        <taxon>Flectobacillaceae</taxon>
        <taxon>Sandaracinomonas</taxon>
    </lineage>
</organism>
<feature type="domain" description="YrdC-like" evidence="1">
    <location>
        <begin position="13"/>
        <end position="200"/>
    </location>
</feature>
<dbReference type="PANTHER" id="PTHR42828">
    <property type="entry name" value="DHBP SYNTHASE RIBB-LIKE ALPHA/BETA DOMAIN-CONTAINING PROTEIN"/>
    <property type="match status" value="1"/>
</dbReference>
<dbReference type="GO" id="GO:0003725">
    <property type="term" value="F:double-stranded RNA binding"/>
    <property type="evidence" value="ECO:0007669"/>
    <property type="project" value="InterPro"/>
</dbReference>
<evidence type="ECO:0000259" key="1">
    <source>
        <dbReference type="PROSITE" id="PS51163"/>
    </source>
</evidence>
<keyword evidence="3" id="KW-1185">Reference proteome</keyword>
<name>A0A437PWZ3_9BACT</name>
<protein>
    <submittedName>
        <fullName evidence="2">Threonylcarbamoyl-AMP synthase</fullName>
    </submittedName>
</protein>
<dbReference type="InterPro" id="IPR017945">
    <property type="entry name" value="DHBP_synth_RibB-like_a/b_dom"/>
</dbReference>
<dbReference type="Gene3D" id="3.90.870.10">
    <property type="entry name" value="DHBP synthase"/>
    <property type="match status" value="1"/>
</dbReference>
<comment type="caution">
    <text evidence="2">The sequence shown here is derived from an EMBL/GenBank/DDBJ whole genome shotgun (WGS) entry which is preliminary data.</text>
</comment>
<dbReference type="OrthoDB" id="9814580at2"/>
<dbReference type="InterPro" id="IPR052532">
    <property type="entry name" value="SUA5_domain"/>
</dbReference>
<sequence length="206" mass="22925">MEIIKIYPKNNKDEVIQKIVSALEKNAVIIYPTDTMYAVGCSIKSVSGVNRICELKNVKVNKNRFAFICPDLSNISQYAKVSNFAFKTLKHYLPGPYTFILPASSEVPNILIQGKKTVGVRIPAYDPILEIVEKLGVPLITTTLPFDGVEIEYFTNPELITERYGHQIDILLDGGIGGFQPSSVIEILDEDFEVIREGVGDCSGFY</sequence>
<evidence type="ECO:0000313" key="3">
    <source>
        <dbReference type="Proteomes" id="UP000282832"/>
    </source>
</evidence>
<dbReference type="AlphaFoldDB" id="A0A437PWZ3"/>
<dbReference type="NCBIfam" id="TIGR00057">
    <property type="entry name" value="L-threonylcarbamoyladenylate synthase"/>
    <property type="match status" value="1"/>
</dbReference>
<dbReference type="EMBL" id="SACY01000001">
    <property type="protein sequence ID" value="RVU26787.1"/>
    <property type="molecule type" value="Genomic_DNA"/>
</dbReference>
<dbReference type="InterPro" id="IPR006070">
    <property type="entry name" value="Sua5-like_dom"/>
</dbReference>
<evidence type="ECO:0000313" key="2">
    <source>
        <dbReference type="EMBL" id="RVU26787.1"/>
    </source>
</evidence>
<dbReference type="PANTHER" id="PTHR42828:SF3">
    <property type="entry name" value="THREONYLCARBAMOYL-AMP SYNTHASE"/>
    <property type="match status" value="1"/>
</dbReference>
<dbReference type="PROSITE" id="PS51163">
    <property type="entry name" value="YRDC"/>
    <property type="match status" value="1"/>
</dbReference>
<dbReference type="Pfam" id="PF01300">
    <property type="entry name" value="Sua5_yciO_yrdC"/>
    <property type="match status" value="1"/>
</dbReference>
<gene>
    <name evidence="2" type="ORF">EOJ36_01975</name>
</gene>
<proteinExistence type="predicted"/>
<dbReference type="RefSeq" id="WP_127802338.1">
    <property type="nucleotide sequence ID" value="NZ_SACY01000001.1"/>
</dbReference>
<dbReference type="Proteomes" id="UP000282832">
    <property type="component" value="Unassembled WGS sequence"/>
</dbReference>
<reference evidence="2 3" key="1">
    <citation type="submission" date="2019-01" db="EMBL/GenBank/DDBJ databases">
        <authorList>
            <person name="Chen W.-M."/>
        </authorList>
    </citation>
    <scope>NUCLEOTIDE SEQUENCE [LARGE SCALE GENOMIC DNA]</scope>
    <source>
        <strain evidence="2 3">FSY-15</strain>
    </source>
</reference>